<comment type="caution">
    <text evidence="3">The sequence shown here is derived from an EMBL/GenBank/DDBJ whole genome shotgun (WGS) entry which is preliminary data.</text>
</comment>
<organism evidence="3 4">
    <name type="scientific">Parnassius mnemosyne</name>
    <name type="common">clouded apollo</name>
    <dbReference type="NCBI Taxonomy" id="213953"/>
    <lineage>
        <taxon>Eukaryota</taxon>
        <taxon>Metazoa</taxon>
        <taxon>Ecdysozoa</taxon>
        <taxon>Arthropoda</taxon>
        <taxon>Hexapoda</taxon>
        <taxon>Insecta</taxon>
        <taxon>Pterygota</taxon>
        <taxon>Neoptera</taxon>
        <taxon>Endopterygota</taxon>
        <taxon>Lepidoptera</taxon>
        <taxon>Glossata</taxon>
        <taxon>Ditrysia</taxon>
        <taxon>Papilionoidea</taxon>
        <taxon>Papilionidae</taxon>
        <taxon>Parnassiinae</taxon>
        <taxon>Parnassini</taxon>
        <taxon>Parnassius</taxon>
        <taxon>Driopa</taxon>
    </lineage>
</organism>
<sequence>MHDEYPSTNSNYSSTAPSISSSLENLNISISEDDQPEINATYDLPDSIPLTPILQDLQESNYKNLPSLSAIPSLPSTAITPGIPVRSRKRIVRSKQVSNPPAAKRAKKPKKFRLAYKWKITSYHHRPTIEENLDSDFVDLPDATSSPLTYFYMFFSKDILTDIVDQTNFYSVQELGKSILLTENELKDFLAIHLIMGIVDMPSYLDYWSQKYVKVSDIIPLKRYQQIRRRLHFANYNLEDGDRYYKIRPILEKKNRGHFAEVTCDQNCLAVVRWNDNKVVTFISSFVASEPVETILRYSKDEKKKILVQCPQIVRQYNKHTGGVDLADMLISLYKTPFKTRRWYMGIFGQLLDICVNNAWLIHRKANEGNRKKKMALKAFRYAVHENLISENRCAKRSKSGAPKINTPRKARPSSPIKYDNVSHFPQTMEEGRCRYCQKTVVYCIKCQKRLCFVTEKNARNCFLDFHTK</sequence>
<dbReference type="AlphaFoldDB" id="A0AAV1LGA1"/>
<dbReference type="PANTHER" id="PTHR47272">
    <property type="entry name" value="DDE_TNP_1_7 DOMAIN-CONTAINING PROTEIN"/>
    <property type="match status" value="1"/>
</dbReference>
<proteinExistence type="predicted"/>
<dbReference type="Proteomes" id="UP001314205">
    <property type="component" value="Unassembled WGS sequence"/>
</dbReference>
<name>A0AAV1LGA1_9NEOP</name>
<evidence type="ECO:0000256" key="1">
    <source>
        <dbReference type="SAM" id="MobiDB-lite"/>
    </source>
</evidence>
<evidence type="ECO:0000313" key="3">
    <source>
        <dbReference type="EMBL" id="CAK1594500.1"/>
    </source>
</evidence>
<feature type="domain" description="PiggyBac transposable element-derived protein" evidence="2">
    <location>
        <begin position="146"/>
        <end position="257"/>
    </location>
</feature>
<reference evidence="3 4" key="1">
    <citation type="submission" date="2023-11" db="EMBL/GenBank/DDBJ databases">
        <authorList>
            <person name="Hedman E."/>
            <person name="Englund M."/>
            <person name="Stromberg M."/>
            <person name="Nyberg Akerstrom W."/>
            <person name="Nylinder S."/>
            <person name="Jareborg N."/>
            <person name="Kallberg Y."/>
            <person name="Kronander E."/>
        </authorList>
    </citation>
    <scope>NUCLEOTIDE SEQUENCE [LARGE SCALE GENOMIC DNA]</scope>
</reference>
<evidence type="ECO:0000313" key="4">
    <source>
        <dbReference type="Proteomes" id="UP001314205"/>
    </source>
</evidence>
<feature type="region of interest" description="Disordered" evidence="1">
    <location>
        <begin position="396"/>
        <end position="419"/>
    </location>
</feature>
<gene>
    <name evidence="3" type="ORF">PARMNEM_LOCUS14117</name>
</gene>
<dbReference type="InterPro" id="IPR029526">
    <property type="entry name" value="PGBD"/>
</dbReference>
<dbReference type="EMBL" id="CAVLGL010000090">
    <property type="protein sequence ID" value="CAK1594500.1"/>
    <property type="molecule type" value="Genomic_DNA"/>
</dbReference>
<dbReference type="Pfam" id="PF13843">
    <property type="entry name" value="DDE_Tnp_1_7"/>
    <property type="match status" value="1"/>
</dbReference>
<protein>
    <recommendedName>
        <fullName evidence="2">PiggyBac transposable element-derived protein domain-containing protein</fullName>
    </recommendedName>
</protein>
<evidence type="ECO:0000259" key="2">
    <source>
        <dbReference type="Pfam" id="PF13843"/>
    </source>
</evidence>
<dbReference type="PANTHER" id="PTHR47272:SF1">
    <property type="entry name" value="PIGGYBAC TRANSPOSABLE ELEMENT-DERIVED PROTEIN 3-LIKE"/>
    <property type="match status" value="1"/>
</dbReference>
<accession>A0AAV1LGA1</accession>
<keyword evidence="4" id="KW-1185">Reference proteome</keyword>